<keyword evidence="3" id="KW-0067">ATP-binding</keyword>
<feature type="region of interest" description="Disordered" evidence="6">
    <location>
        <begin position="509"/>
        <end position="530"/>
    </location>
</feature>
<dbReference type="SUPFAM" id="SSF52540">
    <property type="entry name" value="P-loop containing nucleoside triphosphate hydrolases"/>
    <property type="match status" value="1"/>
</dbReference>
<dbReference type="Gene3D" id="3.40.50.300">
    <property type="entry name" value="P-loop containing nucleotide triphosphate hydrolases"/>
    <property type="match status" value="1"/>
</dbReference>
<evidence type="ECO:0000256" key="1">
    <source>
        <dbReference type="ARBA" id="ARBA00004123"/>
    </source>
</evidence>
<dbReference type="PANTHER" id="PTHR18937">
    <property type="entry name" value="STRUCTURAL MAINTENANCE OF CHROMOSOMES SMC FAMILY MEMBER"/>
    <property type="match status" value="1"/>
</dbReference>
<proteinExistence type="predicted"/>
<evidence type="ECO:0000256" key="6">
    <source>
        <dbReference type="SAM" id="MobiDB-lite"/>
    </source>
</evidence>
<dbReference type="FunFam" id="3.40.50.300:FF:000585">
    <property type="entry name" value="Structural maintenance of chromosomes 4"/>
    <property type="match status" value="1"/>
</dbReference>
<reference evidence="8" key="1">
    <citation type="submission" date="2015-12" db="EMBL/GenBank/DDBJ databases">
        <title>De novo transcriptome assembly of four potential Pierce s Disease insect vectors from Arizona vineyards.</title>
        <authorList>
            <person name="Tassone E.E."/>
        </authorList>
    </citation>
    <scope>NUCLEOTIDE SEQUENCE</scope>
</reference>
<feature type="non-terminal residue" evidence="8">
    <location>
        <position position="530"/>
    </location>
</feature>
<dbReference type="InterPro" id="IPR003395">
    <property type="entry name" value="RecF/RecN/SMC_N"/>
</dbReference>
<evidence type="ECO:0000256" key="5">
    <source>
        <dbReference type="SAM" id="Coils"/>
    </source>
</evidence>
<dbReference type="GO" id="GO:0007076">
    <property type="term" value="P:mitotic chromosome condensation"/>
    <property type="evidence" value="ECO:0007669"/>
    <property type="project" value="TreeGrafter"/>
</dbReference>
<sequence length="530" mass="61135">MSRQRKKNEKAVEMEVEPEEDEDISEHQLYEEEGGTRVGDIYIPPAPPAYCSVESVGPRLIITHIENEFFKSYAHKTILGPFEKSFTCIIGPNGSGKSNVIDSMLFVFGYRASKIRSKKISVLIHKSEKHTNVRSCTVAVHFALIVDKPNEEYEFVPNSKFVIARTAFADNSSYYTLNGKRVQFKEVAEILKKHGVDLIHNRFLILQGEVEQIAMMKPKALTEHDTGMLEYLEDIIGTNRYKEPIKQLAAKVEELNTERSEKQNRLNIVKKELDSLEEPMIAAVQFLEDSNQRVRLANKLIQAKKYKFKSEMEVKEKEKHDAENSLSEVKKNLKEFQSQQSDKTQEVTMLEKEYAVLTNTKDVHTEKLQKNLNRDVAIKEELEHINNNRHKLKDSIKAEEKKFEKSENLPTKINKEIAELKKISEGLKDQQQKEQLSVNEVLASLQEATKELHDKKEKLESKLGVLKNTFDEARSKHDLAKSALDIYLSHEQKEKTRLEQLKTTLQTTADSLKERKKTLQERERNLPSAQ</sequence>
<evidence type="ECO:0000313" key="8">
    <source>
        <dbReference type="EMBL" id="JAS20262.1"/>
    </source>
</evidence>
<dbReference type="GO" id="GO:0005634">
    <property type="term" value="C:nucleus"/>
    <property type="evidence" value="ECO:0007669"/>
    <property type="project" value="UniProtKB-SubCell"/>
</dbReference>
<dbReference type="PANTHER" id="PTHR18937:SF172">
    <property type="entry name" value="STRUCTURAL MAINTENANCE OF CHROMOSOMES PROTEIN"/>
    <property type="match status" value="1"/>
</dbReference>
<feature type="domain" description="RecF/RecN/SMC N-terminal" evidence="7">
    <location>
        <begin position="62"/>
        <end position="197"/>
    </location>
</feature>
<protein>
    <recommendedName>
        <fullName evidence="7">RecF/RecN/SMC N-terminal domain-containing protein</fullName>
    </recommendedName>
</protein>
<keyword evidence="5" id="KW-0175">Coiled coil</keyword>
<evidence type="ECO:0000256" key="4">
    <source>
        <dbReference type="ARBA" id="ARBA00023242"/>
    </source>
</evidence>
<evidence type="ECO:0000256" key="2">
    <source>
        <dbReference type="ARBA" id="ARBA00022741"/>
    </source>
</evidence>
<comment type="subcellular location">
    <subcellularLocation>
        <location evidence="1">Nucleus</location>
    </subcellularLocation>
</comment>
<dbReference type="EMBL" id="GEDC01017036">
    <property type="protein sequence ID" value="JAS20262.1"/>
    <property type="molecule type" value="Transcribed_RNA"/>
</dbReference>
<organism evidence="8">
    <name type="scientific">Clastoptera arizonana</name>
    <name type="common">Arizona spittle bug</name>
    <dbReference type="NCBI Taxonomy" id="38151"/>
    <lineage>
        <taxon>Eukaryota</taxon>
        <taxon>Metazoa</taxon>
        <taxon>Ecdysozoa</taxon>
        <taxon>Arthropoda</taxon>
        <taxon>Hexapoda</taxon>
        <taxon>Insecta</taxon>
        <taxon>Pterygota</taxon>
        <taxon>Neoptera</taxon>
        <taxon>Paraneoptera</taxon>
        <taxon>Hemiptera</taxon>
        <taxon>Auchenorrhyncha</taxon>
        <taxon>Cercopoidea</taxon>
        <taxon>Clastopteridae</taxon>
        <taxon>Clastoptera</taxon>
    </lineage>
</organism>
<keyword evidence="4" id="KW-0539">Nucleus</keyword>
<feature type="compositionally biased region" description="Basic and acidic residues" evidence="6">
    <location>
        <begin position="511"/>
        <end position="530"/>
    </location>
</feature>
<dbReference type="Pfam" id="PF02463">
    <property type="entry name" value="SMC_N"/>
    <property type="match status" value="1"/>
</dbReference>
<keyword evidence="2" id="KW-0547">Nucleotide-binding</keyword>
<name>A0A1B6D3I4_9HEMI</name>
<dbReference type="GO" id="GO:0005524">
    <property type="term" value="F:ATP binding"/>
    <property type="evidence" value="ECO:0007669"/>
    <property type="project" value="UniProtKB-KW"/>
</dbReference>
<feature type="region of interest" description="Disordered" evidence="6">
    <location>
        <begin position="1"/>
        <end position="25"/>
    </location>
</feature>
<gene>
    <name evidence="8" type="ORF">g.14951</name>
</gene>
<feature type="compositionally biased region" description="Acidic residues" evidence="6">
    <location>
        <begin position="14"/>
        <end position="24"/>
    </location>
</feature>
<dbReference type="InterPro" id="IPR027417">
    <property type="entry name" value="P-loop_NTPase"/>
</dbReference>
<dbReference type="AlphaFoldDB" id="A0A1B6D3I4"/>
<evidence type="ECO:0000259" key="7">
    <source>
        <dbReference type="Pfam" id="PF02463"/>
    </source>
</evidence>
<evidence type="ECO:0000256" key="3">
    <source>
        <dbReference type="ARBA" id="ARBA00022840"/>
    </source>
</evidence>
<accession>A0A1B6D3I4</accession>
<feature type="coiled-coil region" evidence="5">
    <location>
        <begin position="245"/>
        <end position="272"/>
    </location>
</feature>
<feature type="coiled-coil region" evidence="5">
    <location>
        <begin position="312"/>
        <end position="353"/>
    </location>
</feature>
<dbReference type="GO" id="GO:0000796">
    <property type="term" value="C:condensin complex"/>
    <property type="evidence" value="ECO:0007669"/>
    <property type="project" value="TreeGrafter"/>
</dbReference>